<evidence type="ECO:0000313" key="2">
    <source>
        <dbReference type="Proteomes" id="UP000195877"/>
    </source>
</evidence>
<accession>A0ABY1RQI1</accession>
<dbReference type="EMBL" id="LT853882">
    <property type="protein sequence ID" value="SMQ99512.1"/>
    <property type="molecule type" value="Genomic_DNA"/>
</dbReference>
<proteinExistence type="predicted"/>
<protein>
    <submittedName>
        <fullName evidence="1">Uncharacterized protein</fullName>
    </submittedName>
</protein>
<gene>
    <name evidence="1" type="ORF">PD885_02270</name>
</gene>
<sequence>MGRVGASWGGGDVEALDFFSGQKMKVKADREDDGHLEQSFTDAKGNFHSSIGQDYAFSGTSPPIDLPGISFDGSNIFLEPSKNYCSSNLIAASSERNYVTGEKPASTWNKFAIYHEMGNPKACSGGSFNSKITSALDLNDGTFLAIEGCFVFRLRKSDLSPVGSAPALRVIDESAMRLSINQAKKNNIQDVTAYIIKALVPPTAIELSCKED</sequence>
<organism evidence="1 2">
    <name type="scientific">Xanthomonas fragariae</name>
    <dbReference type="NCBI Taxonomy" id="48664"/>
    <lineage>
        <taxon>Bacteria</taxon>
        <taxon>Pseudomonadati</taxon>
        <taxon>Pseudomonadota</taxon>
        <taxon>Gammaproteobacteria</taxon>
        <taxon>Lysobacterales</taxon>
        <taxon>Lysobacteraceae</taxon>
        <taxon>Xanthomonas</taxon>
    </lineage>
</organism>
<evidence type="ECO:0000313" key="1">
    <source>
        <dbReference type="EMBL" id="SMQ99512.1"/>
    </source>
</evidence>
<name>A0ABY1RQI1_9XANT</name>
<keyword evidence="2" id="KW-1185">Reference proteome</keyword>
<reference evidence="1 2" key="1">
    <citation type="submission" date="2017-05" db="EMBL/GenBank/DDBJ databases">
        <authorList>
            <person name="Blom J."/>
        </authorList>
    </citation>
    <scope>NUCLEOTIDE SEQUENCE [LARGE SCALE GENOMIC DNA]</scope>
    <source>
        <strain evidence="1">PD885</strain>
    </source>
</reference>
<dbReference type="Proteomes" id="UP000195877">
    <property type="component" value="Chromosome 1"/>
</dbReference>